<dbReference type="RefSeq" id="WP_167205414.1">
    <property type="nucleotide sequence ID" value="NZ_JAASRO010000001.1"/>
</dbReference>
<evidence type="ECO:0000259" key="1">
    <source>
        <dbReference type="Pfam" id="PF08241"/>
    </source>
</evidence>
<dbReference type="Proteomes" id="UP000555407">
    <property type="component" value="Unassembled WGS sequence"/>
</dbReference>
<accession>A0A7X5ZZR3</accession>
<dbReference type="PANTHER" id="PTHR42912">
    <property type="entry name" value="METHYLTRANSFERASE"/>
    <property type="match status" value="1"/>
</dbReference>
<reference evidence="2 3" key="1">
    <citation type="submission" date="2020-03" db="EMBL/GenBank/DDBJ databases">
        <title>Sequencing the genomes of 1000 actinobacteria strains.</title>
        <authorList>
            <person name="Klenk H.-P."/>
        </authorList>
    </citation>
    <scope>NUCLEOTIDE SEQUENCE [LARGE SCALE GENOMIC DNA]</scope>
    <source>
        <strain evidence="2 3">DSM 45490</strain>
    </source>
</reference>
<keyword evidence="2" id="KW-0489">Methyltransferase</keyword>
<keyword evidence="2" id="KW-0808">Transferase</keyword>
<gene>
    <name evidence="2" type="ORF">BJY22_001925</name>
</gene>
<dbReference type="Pfam" id="PF08241">
    <property type="entry name" value="Methyltransf_11"/>
    <property type="match status" value="1"/>
</dbReference>
<evidence type="ECO:0000313" key="3">
    <source>
        <dbReference type="Proteomes" id="UP000555407"/>
    </source>
</evidence>
<dbReference type="SUPFAM" id="SSF53335">
    <property type="entry name" value="S-adenosyl-L-methionine-dependent methyltransferases"/>
    <property type="match status" value="1"/>
</dbReference>
<dbReference type="InterPro" id="IPR029063">
    <property type="entry name" value="SAM-dependent_MTases_sf"/>
</dbReference>
<sequence>MRARYDGLAEWYDERFVDGSETHQPGLLELLGPGSGPCLDIGCGTGRNFETIRASGRTPVGLDYSIDQLGRARSRTDGPLLHGDAGRLPFADASFGTAVTLWTSTDVDDFGAVLLEAARVLRPGGLLVAYGVHPCFNGPHVVYHEDGRRIVHPTYRLTGWHTEAPWWAEDGIRRRIGMNHVPLADYLNAVLNSGLTMERFEEPPGHDIPHAFAFRARRPTAS</sequence>
<proteinExistence type="predicted"/>
<dbReference type="InterPro" id="IPR013216">
    <property type="entry name" value="Methyltransf_11"/>
</dbReference>
<keyword evidence="3" id="KW-1185">Reference proteome</keyword>
<dbReference type="EMBL" id="JAASRO010000001">
    <property type="protein sequence ID" value="NIK56208.1"/>
    <property type="molecule type" value="Genomic_DNA"/>
</dbReference>
<dbReference type="CDD" id="cd02440">
    <property type="entry name" value="AdoMet_MTases"/>
    <property type="match status" value="1"/>
</dbReference>
<keyword evidence="2" id="KW-0830">Ubiquinone</keyword>
<organism evidence="2 3">
    <name type="scientific">Kribbella shirazensis</name>
    <dbReference type="NCBI Taxonomy" id="1105143"/>
    <lineage>
        <taxon>Bacteria</taxon>
        <taxon>Bacillati</taxon>
        <taxon>Actinomycetota</taxon>
        <taxon>Actinomycetes</taxon>
        <taxon>Propionibacteriales</taxon>
        <taxon>Kribbellaceae</taxon>
        <taxon>Kribbella</taxon>
    </lineage>
</organism>
<dbReference type="GO" id="GO:0008757">
    <property type="term" value="F:S-adenosylmethionine-dependent methyltransferase activity"/>
    <property type="evidence" value="ECO:0007669"/>
    <property type="project" value="InterPro"/>
</dbReference>
<comment type="caution">
    <text evidence="2">The sequence shown here is derived from an EMBL/GenBank/DDBJ whole genome shotgun (WGS) entry which is preliminary data.</text>
</comment>
<dbReference type="InterPro" id="IPR050508">
    <property type="entry name" value="Methyltransf_Superfamily"/>
</dbReference>
<dbReference type="Gene3D" id="3.40.50.150">
    <property type="entry name" value="Vaccinia Virus protein VP39"/>
    <property type="match status" value="1"/>
</dbReference>
<protein>
    <submittedName>
        <fullName evidence="2">Ubiquinone/menaquinone biosynthesis C-methylase UbiE</fullName>
    </submittedName>
</protein>
<dbReference type="GO" id="GO:0032259">
    <property type="term" value="P:methylation"/>
    <property type="evidence" value="ECO:0007669"/>
    <property type="project" value="UniProtKB-KW"/>
</dbReference>
<name>A0A7X5ZZR3_9ACTN</name>
<evidence type="ECO:0000313" key="2">
    <source>
        <dbReference type="EMBL" id="NIK56208.1"/>
    </source>
</evidence>
<feature type="domain" description="Methyltransferase type 11" evidence="1">
    <location>
        <begin position="39"/>
        <end position="128"/>
    </location>
</feature>
<dbReference type="AlphaFoldDB" id="A0A7X5ZZR3"/>